<evidence type="ECO:0000313" key="2">
    <source>
        <dbReference type="EMBL" id="MDQ0290470.1"/>
    </source>
</evidence>
<dbReference type="PANTHER" id="PTHR42658">
    <property type="entry name" value="HYDROLASE TATD"/>
    <property type="match status" value="1"/>
</dbReference>
<evidence type="ECO:0000256" key="1">
    <source>
        <dbReference type="PIRNR" id="PIRNR005295"/>
    </source>
</evidence>
<evidence type="ECO:0000313" key="3">
    <source>
        <dbReference type="Proteomes" id="UP001238163"/>
    </source>
</evidence>
<dbReference type="InterPro" id="IPR001130">
    <property type="entry name" value="TatD-like"/>
</dbReference>
<dbReference type="GO" id="GO:0046872">
    <property type="term" value="F:metal ion binding"/>
    <property type="evidence" value="ECO:0007669"/>
    <property type="project" value="UniProtKB-KW"/>
</dbReference>
<dbReference type="PANTHER" id="PTHR42658:SF1">
    <property type="entry name" value="HYDROLASE TATD"/>
    <property type="match status" value="1"/>
</dbReference>
<keyword evidence="1" id="KW-0479">Metal-binding</keyword>
<sequence>MIARTTADYERMALMHTVACCEPAFWAGYDRPSAQAFYDYFTHITTFEPTRAAQYLIKHYCYICMNPKEAENVALAREVISFIPEFLAKPNAIGIGEIGTNKNTRNEMTIFEEQVDLAVKLDQLIWIHTPHLHDKRKGTAMMLDALKTRNDIKPEKVCFDHAEEHTIAMIRDAGFWASMTIYPVTKNSPPRVVDTLERFGTDHMLVDASGDWGPSDPGTLHQAVFEMRRRGYDDATVEGVFFHNPRRFLSQCPKVAIDA</sequence>
<keyword evidence="3" id="KW-1185">Reference proteome</keyword>
<dbReference type="Proteomes" id="UP001238163">
    <property type="component" value="Unassembled WGS sequence"/>
</dbReference>
<dbReference type="InterPro" id="IPR032466">
    <property type="entry name" value="Metal_Hydrolase"/>
</dbReference>
<dbReference type="InterPro" id="IPR012022">
    <property type="entry name" value="UCP005295"/>
</dbReference>
<reference evidence="2" key="1">
    <citation type="submission" date="2023-07" db="EMBL/GenBank/DDBJ databases">
        <title>Genomic Encyclopedia of Type Strains, Phase IV (KMG-IV): sequencing the most valuable type-strain genomes for metagenomic binning, comparative biology and taxonomic classification.</title>
        <authorList>
            <person name="Goeker M."/>
        </authorList>
    </citation>
    <scope>NUCLEOTIDE SEQUENCE</scope>
    <source>
        <strain evidence="2">DSM 24202</strain>
    </source>
</reference>
<dbReference type="EMBL" id="JAUSVL010000001">
    <property type="protein sequence ID" value="MDQ0290470.1"/>
    <property type="molecule type" value="Genomic_DNA"/>
</dbReference>
<dbReference type="Pfam" id="PF01026">
    <property type="entry name" value="TatD_DNase"/>
    <property type="match status" value="1"/>
</dbReference>
<keyword evidence="1 2" id="KW-0378">Hydrolase</keyword>
<accession>A0AAE4APF5</accession>
<gene>
    <name evidence="2" type="ORF">J3R75_002577</name>
</gene>
<name>A0AAE4APF5_9BACT</name>
<dbReference type="Gene3D" id="3.20.20.140">
    <property type="entry name" value="Metal-dependent hydrolases"/>
    <property type="match status" value="1"/>
</dbReference>
<dbReference type="AlphaFoldDB" id="A0AAE4APF5"/>
<dbReference type="PIRSF" id="PIRSF005295">
    <property type="entry name" value="UCP005295_TatD"/>
    <property type="match status" value="1"/>
</dbReference>
<proteinExistence type="inferred from homology"/>
<organism evidence="2 3">
    <name type="scientific">Oligosphaera ethanolica</name>
    <dbReference type="NCBI Taxonomy" id="760260"/>
    <lineage>
        <taxon>Bacteria</taxon>
        <taxon>Pseudomonadati</taxon>
        <taxon>Lentisphaerota</taxon>
        <taxon>Oligosphaeria</taxon>
        <taxon>Oligosphaerales</taxon>
        <taxon>Oligosphaeraceae</taxon>
        <taxon>Oligosphaera</taxon>
    </lineage>
</organism>
<comment type="caution">
    <text evidence="2">The sequence shown here is derived from an EMBL/GenBank/DDBJ whole genome shotgun (WGS) entry which is preliminary data.</text>
</comment>
<dbReference type="SUPFAM" id="SSF51556">
    <property type="entry name" value="Metallo-dependent hydrolases"/>
    <property type="match status" value="1"/>
</dbReference>
<dbReference type="RefSeq" id="WP_307262022.1">
    <property type="nucleotide sequence ID" value="NZ_JAUSVL010000001.1"/>
</dbReference>
<dbReference type="GO" id="GO:0016788">
    <property type="term" value="F:hydrolase activity, acting on ester bonds"/>
    <property type="evidence" value="ECO:0007669"/>
    <property type="project" value="UniProtKB-UniRule"/>
</dbReference>
<protein>
    <submittedName>
        <fullName evidence="2">Metal-dependent TIM-barrel fold hydrolase</fullName>
    </submittedName>
</protein>
<comment type="similarity">
    <text evidence="1">Belongs to the metallo-dependent hydrolases superfamily.</text>
</comment>